<dbReference type="Gene3D" id="1.10.238.10">
    <property type="entry name" value="EF-hand"/>
    <property type="match status" value="2"/>
</dbReference>
<keyword evidence="2" id="KW-0677">Repeat</keyword>
<dbReference type="PANTHER" id="PTHR34524">
    <property type="entry name" value="CALCYPHOSIN"/>
    <property type="match status" value="1"/>
</dbReference>
<name>A0A0B6ZK59_9EUPU</name>
<dbReference type="SMART" id="SM00054">
    <property type="entry name" value="EFh"/>
    <property type="match status" value="4"/>
</dbReference>
<organism evidence="6">
    <name type="scientific">Arion vulgaris</name>
    <dbReference type="NCBI Taxonomy" id="1028688"/>
    <lineage>
        <taxon>Eukaryota</taxon>
        <taxon>Metazoa</taxon>
        <taxon>Spiralia</taxon>
        <taxon>Lophotrochozoa</taxon>
        <taxon>Mollusca</taxon>
        <taxon>Gastropoda</taxon>
        <taxon>Heterobranchia</taxon>
        <taxon>Euthyneura</taxon>
        <taxon>Panpulmonata</taxon>
        <taxon>Eupulmonata</taxon>
        <taxon>Stylommatophora</taxon>
        <taxon>Helicina</taxon>
        <taxon>Arionoidea</taxon>
        <taxon>Arionidae</taxon>
        <taxon>Arion</taxon>
    </lineage>
</organism>
<evidence type="ECO:0000256" key="4">
    <source>
        <dbReference type="ARBA" id="ARBA00023179"/>
    </source>
</evidence>
<gene>
    <name evidence="6" type="primary">ORF68136</name>
</gene>
<dbReference type="PANTHER" id="PTHR34524:SF6">
    <property type="entry name" value="CALCYPHOSINE LIKE"/>
    <property type="match status" value="1"/>
</dbReference>
<dbReference type="GO" id="GO:0005509">
    <property type="term" value="F:calcium ion binding"/>
    <property type="evidence" value="ECO:0007669"/>
    <property type="project" value="InterPro"/>
</dbReference>
<evidence type="ECO:0000256" key="2">
    <source>
        <dbReference type="ARBA" id="ARBA00022737"/>
    </source>
</evidence>
<dbReference type="SUPFAM" id="SSF47473">
    <property type="entry name" value="EF-hand"/>
    <property type="match status" value="1"/>
</dbReference>
<reference evidence="6" key="1">
    <citation type="submission" date="2014-12" db="EMBL/GenBank/DDBJ databases">
        <title>Insight into the proteome of Arion vulgaris.</title>
        <authorList>
            <person name="Aradska J."/>
            <person name="Bulat T."/>
            <person name="Smidak R."/>
            <person name="Sarate P."/>
            <person name="Gangsoo J."/>
            <person name="Sialana F."/>
            <person name="Bilban M."/>
            <person name="Lubec G."/>
        </authorList>
    </citation>
    <scope>NUCLEOTIDE SEQUENCE</scope>
    <source>
        <tissue evidence="6">Skin</tissue>
    </source>
</reference>
<feature type="domain" description="EF-hand" evidence="5">
    <location>
        <begin position="5"/>
        <end position="40"/>
    </location>
</feature>
<keyword evidence="3" id="KW-0106">Calcium</keyword>
<accession>A0A0B6ZK59</accession>
<dbReference type="InterPro" id="IPR011992">
    <property type="entry name" value="EF-hand-dom_pair"/>
</dbReference>
<evidence type="ECO:0000313" key="6">
    <source>
        <dbReference type="EMBL" id="CEK68893.1"/>
    </source>
</evidence>
<feature type="domain" description="EF-hand" evidence="5">
    <location>
        <begin position="112"/>
        <end position="142"/>
    </location>
</feature>
<dbReference type="Pfam" id="PF13499">
    <property type="entry name" value="EF-hand_7"/>
    <property type="match status" value="2"/>
</dbReference>
<evidence type="ECO:0000256" key="3">
    <source>
        <dbReference type="ARBA" id="ARBA00022837"/>
    </source>
</evidence>
<dbReference type="EMBL" id="HACG01022028">
    <property type="protein sequence ID" value="CEK68893.1"/>
    <property type="molecule type" value="Transcribed_RNA"/>
</dbReference>
<keyword evidence="1" id="KW-0479">Metal-binding</keyword>
<feature type="domain" description="EF-hand" evidence="5">
    <location>
        <begin position="76"/>
        <end position="111"/>
    </location>
</feature>
<evidence type="ECO:0000259" key="5">
    <source>
        <dbReference type="PROSITE" id="PS50222"/>
    </source>
</evidence>
<proteinExistence type="predicted"/>
<dbReference type="FunFam" id="1.10.238.10:FF:000001">
    <property type="entry name" value="Calmodulin 1"/>
    <property type="match status" value="1"/>
</dbReference>
<protein>
    <recommendedName>
        <fullName evidence="5">EF-hand domain-containing protein</fullName>
    </recommendedName>
</protein>
<dbReference type="InterPro" id="IPR002048">
    <property type="entry name" value="EF_hand_dom"/>
</dbReference>
<evidence type="ECO:0000256" key="1">
    <source>
        <dbReference type="ARBA" id="ARBA00022723"/>
    </source>
</evidence>
<dbReference type="InterPro" id="IPR051581">
    <property type="entry name" value="Ca-bind"/>
</dbReference>
<dbReference type="PROSITE" id="PS00018">
    <property type="entry name" value="EF_HAND_1"/>
    <property type="match status" value="3"/>
</dbReference>
<keyword evidence="4" id="KW-0514">Muscle protein</keyword>
<dbReference type="PROSITE" id="PS50222">
    <property type="entry name" value="EF_HAND_2"/>
    <property type="match status" value="3"/>
</dbReference>
<sequence>MAGKKPAEVWSDLFTKHDKDKNGTLDKKEVRALLSENGSNLPESEFENFFQFFDGPKGDQKITKDEFLAGLKKIEEFIKELAAVFKQYDGDNSGFLDKTELTKILVDCGHNLKPAEVAEILKKADRSGDGKISFDEFVVAFT</sequence>
<dbReference type="InterPro" id="IPR018247">
    <property type="entry name" value="EF_Hand_1_Ca_BS"/>
</dbReference>
<dbReference type="AlphaFoldDB" id="A0A0B6ZK59"/>